<accession>A0A8J7RPX1</accession>
<organism evidence="1 2">
    <name type="scientific">Methanococcus voltae</name>
    <dbReference type="NCBI Taxonomy" id="2188"/>
    <lineage>
        <taxon>Archaea</taxon>
        <taxon>Methanobacteriati</taxon>
        <taxon>Methanobacteriota</taxon>
        <taxon>Methanomada group</taxon>
        <taxon>Methanococci</taxon>
        <taxon>Methanococcales</taxon>
        <taxon>Methanococcaceae</taxon>
        <taxon>Methanococcus</taxon>
    </lineage>
</organism>
<dbReference type="AlphaFoldDB" id="A0A8J7RPX1"/>
<dbReference type="Proteomes" id="UP000740329">
    <property type="component" value="Unassembled WGS sequence"/>
</dbReference>
<dbReference type="OrthoDB" id="10940at2157"/>
<name>A0A8J7RPX1_METVO</name>
<dbReference type="InterPro" id="IPR050484">
    <property type="entry name" value="Transf_Hexapept/Carb_Anhydrase"/>
</dbReference>
<dbReference type="Pfam" id="PF00132">
    <property type="entry name" value="Hexapep"/>
    <property type="match status" value="1"/>
</dbReference>
<dbReference type="InterPro" id="IPR001451">
    <property type="entry name" value="Hexapep"/>
</dbReference>
<dbReference type="EMBL" id="JAGGMV010000006">
    <property type="protein sequence ID" value="MBP2202099.1"/>
    <property type="molecule type" value="Genomic_DNA"/>
</dbReference>
<protein>
    <submittedName>
        <fullName evidence="1">Carbonic anhydrase/acetyltransferase-like protein (Isoleucine patch superfamily)</fullName>
    </submittedName>
</protein>
<sequence>MAKIAKNATIIGKVVFEENVNIWYGAVIRADMNTISIKKNSNVQDNCVVHCSKDHPTVIGEGVSIGHCAVIHGCNIGNNVLIGMNSTILNGAKIGDNCIIGANALVPQNKEIPANSLVIGVPAKVIRPLTEEEVLSIKKNAEQYLEISKEL</sequence>
<dbReference type="Gene3D" id="2.160.10.10">
    <property type="entry name" value="Hexapeptide repeat proteins"/>
    <property type="match status" value="1"/>
</dbReference>
<dbReference type="InterPro" id="IPR047324">
    <property type="entry name" value="LbH_gamma_CA-like"/>
</dbReference>
<evidence type="ECO:0000313" key="1">
    <source>
        <dbReference type="EMBL" id="MBP2202099.1"/>
    </source>
</evidence>
<dbReference type="PANTHER" id="PTHR13061:SF29">
    <property type="entry name" value="GAMMA CARBONIC ANHYDRASE-LIKE 1, MITOCHONDRIAL-RELATED"/>
    <property type="match status" value="1"/>
</dbReference>
<gene>
    <name evidence="1" type="ORF">J3E07_001540</name>
</gene>
<dbReference type="PANTHER" id="PTHR13061">
    <property type="entry name" value="DYNACTIN SUBUNIT P25"/>
    <property type="match status" value="1"/>
</dbReference>
<comment type="caution">
    <text evidence="1">The sequence shown here is derived from an EMBL/GenBank/DDBJ whole genome shotgun (WGS) entry which is preliminary data.</text>
</comment>
<dbReference type="RefSeq" id="WP_209591620.1">
    <property type="nucleotide sequence ID" value="NZ_JAGGMU010000007.1"/>
</dbReference>
<proteinExistence type="predicted"/>
<dbReference type="InterPro" id="IPR011004">
    <property type="entry name" value="Trimer_LpxA-like_sf"/>
</dbReference>
<dbReference type="CDD" id="cd04645">
    <property type="entry name" value="LbH_gamma_CA_like"/>
    <property type="match status" value="1"/>
</dbReference>
<dbReference type="SUPFAM" id="SSF51161">
    <property type="entry name" value="Trimeric LpxA-like enzymes"/>
    <property type="match status" value="1"/>
</dbReference>
<evidence type="ECO:0000313" key="2">
    <source>
        <dbReference type="Proteomes" id="UP000740329"/>
    </source>
</evidence>
<reference evidence="1" key="1">
    <citation type="submission" date="2021-03" db="EMBL/GenBank/DDBJ databases">
        <title>Genomic Encyclopedia of Type Strains, Phase IV (KMG-V): Genome sequencing to study the core and pangenomes of soil and plant-associated prokaryotes.</title>
        <authorList>
            <person name="Whitman W."/>
        </authorList>
    </citation>
    <scope>NUCLEOTIDE SEQUENCE</scope>
    <source>
        <strain evidence="1">C4</strain>
    </source>
</reference>